<protein>
    <submittedName>
        <fullName evidence="2">Uncharacterized protein</fullName>
    </submittedName>
</protein>
<reference evidence="2 3" key="1">
    <citation type="submission" date="2018-02" db="EMBL/GenBank/DDBJ databases">
        <title>Draft genome of wild Prunus yedoensis var. nudiflora.</title>
        <authorList>
            <person name="Baek S."/>
            <person name="Kim J.-H."/>
            <person name="Choi K."/>
            <person name="Kim G.-B."/>
            <person name="Cho A."/>
            <person name="Jang H."/>
            <person name="Shin C.-H."/>
            <person name="Yu H.-J."/>
            <person name="Mun J.-H."/>
        </authorList>
    </citation>
    <scope>NUCLEOTIDE SEQUENCE [LARGE SCALE GENOMIC DNA]</scope>
    <source>
        <strain evidence="3">cv. Jeju island</strain>
        <tissue evidence="2">Leaf</tissue>
    </source>
</reference>
<proteinExistence type="predicted"/>
<dbReference type="AlphaFoldDB" id="A0A314U8W9"/>
<comment type="caution">
    <text evidence="2">The sequence shown here is derived from an EMBL/GenBank/DDBJ whole genome shotgun (WGS) entry which is preliminary data.</text>
</comment>
<name>A0A314U8W9_PRUYE</name>
<keyword evidence="3" id="KW-1185">Reference proteome</keyword>
<dbReference type="STRING" id="2094558.A0A314U8W9"/>
<dbReference type="EMBL" id="PJQY01003863">
    <property type="protein sequence ID" value="PQM33867.1"/>
    <property type="molecule type" value="Genomic_DNA"/>
</dbReference>
<feature type="compositionally biased region" description="Polar residues" evidence="1">
    <location>
        <begin position="22"/>
        <end position="34"/>
    </location>
</feature>
<dbReference type="Proteomes" id="UP000250321">
    <property type="component" value="Unassembled WGS sequence"/>
</dbReference>
<feature type="region of interest" description="Disordered" evidence="1">
    <location>
        <begin position="1"/>
        <end position="84"/>
    </location>
</feature>
<accession>A0A314U8W9</accession>
<sequence length="133" mass="14608">MAEDMDSDTCVGFKRTIKEIQETPTLTQRSNSPSAAIPEQDSHSSEIDSPLKQDSDFTDRSPPCSVSDSSKKVKLSPHGQVSETHLEEIHEMPNYVSGKAEACGLISGLTVSDGVTQILWKFVKWVLFLIANL</sequence>
<feature type="compositionally biased region" description="Basic and acidic residues" evidence="1">
    <location>
        <begin position="40"/>
        <end position="59"/>
    </location>
</feature>
<evidence type="ECO:0000313" key="2">
    <source>
        <dbReference type="EMBL" id="PQM33867.1"/>
    </source>
</evidence>
<evidence type="ECO:0000313" key="3">
    <source>
        <dbReference type="Proteomes" id="UP000250321"/>
    </source>
</evidence>
<evidence type="ECO:0000256" key="1">
    <source>
        <dbReference type="SAM" id="MobiDB-lite"/>
    </source>
</evidence>
<gene>
    <name evidence="2" type="ORF">Pyn_07018</name>
</gene>
<organism evidence="2 3">
    <name type="scientific">Prunus yedoensis var. nudiflora</name>
    <dbReference type="NCBI Taxonomy" id="2094558"/>
    <lineage>
        <taxon>Eukaryota</taxon>
        <taxon>Viridiplantae</taxon>
        <taxon>Streptophyta</taxon>
        <taxon>Embryophyta</taxon>
        <taxon>Tracheophyta</taxon>
        <taxon>Spermatophyta</taxon>
        <taxon>Magnoliopsida</taxon>
        <taxon>eudicotyledons</taxon>
        <taxon>Gunneridae</taxon>
        <taxon>Pentapetalae</taxon>
        <taxon>rosids</taxon>
        <taxon>fabids</taxon>
        <taxon>Rosales</taxon>
        <taxon>Rosaceae</taxon>
        <taxon>Amygdaloideae</taxon>
        <taxon>Amygdaleae</taxon>
        <taxon>Prunus</taxon>
    </lineage>
</organism>